<dbReference type="Proteomes" id="UP000735302">
    <property type="component" value="Unassembled WGS sequence"/>
</dbReference>
<gene>
    <name evidence="1" type="ORF">PoB_004052000</name>
</gene>
<dbReference type="EMBL" id="BLXT01004521">
    <property type="protein sequence ID" value="GFO14015.1"/>
    <property type="molecule type" value="Genomic_DNA"/>
</dbReference>
<dbReference type="AlphaFoldDB" id="A0AAV4B374"/>
<name>A0AAV4B374_9GAST</name>
<comment type="caution">
    <text evidence="1">The sequence shown here is derived from an EMBL/GenBank/DDBJ whole genome shotgun (WGS) entry which is preliminary data.</text>
</comment>
<keyword evidence="2" id="KW-1185">Reference proteome</keyword>
<evidence type="ECO:0000313" key="2">
    <source>
        <dbReference type="Proteomes" id="UP000735302"/>
    </source>
</evidence>
<proteinExistence type="predicted"/>
<sequence length="92" mass="10626">MKDCSAKLHAFDVIIQTARTANNEIIEWKTTSAKTRKQRNLCKPQDNIIAVRTWIGKTRRAKPLITSPSIEKMISVKELRNLTEQEKSWICT</sequence>
<evidence type="ECO:0000313" key="1">
    <source>
        <dbReference type="EMBL" id="GFO14015.1"/>
    </source>
</evidence>
<organism evidence="1 2">
    <name type="scientific">Plakobranchus ocellatus</name>
    <dbReference type="NCBI Taxonomy" id="259542"/>
    <lineage>
        <taxon>Eukaryota</taxon>
        <taxon>Metazoa</taxon>
        <taxon>Spiralia</taxon>
        <taxon>Lophotrochozoa</taxon>
        <taxon>Mollusca</taxon>
        <taxon>Gastropoda</taxon>
        <taxon>Heterobranchia</taxon>
        <taxon>Euthyneura</taxon>
        <taxon>Panpulmonata</taxon>
        <taxon>Sacoglossa</taxon>
        <taxon>Placobranchoidea</taxon>
        <taxon>Plakobranchidae</taxon>
        <taxon>Plakobranchus</taxon>
    </lineage>
</organism>
<accession>A0AAV4B374</accession>
<protein>
    <submittedName>
        <fullName evidence="1">Uncharacterized protein</fullName>
    </submittedName>
</protein>
<reference evidence="1 2" key="1">
    <citation type="journal article" date="2021" name="Elife">
        <title>Chloroplast acquisition without the gene transfer in kleptoplastic sea slugs, Plakobranchus ocellatus.</title>
        <authorList>
            <person name="Maeda T."/>
            <person name="Takahashi S."/>
            <person name="Yoshida T."/>
            <person name="Shimamura S."/>
            <person name="Takaki Y."/>
            <person name="Nagai Y."/>
            <person name="Toyoda A."/>
            <person name="Suzuki Y."/>
            <person name="Arimoto A."/>
            <person name="Ishii H."/>
            <person name="Satoh N."/>
            <person name="Nishiyama T."/>
            <person name="Hasebe M."/>
            <person name="Maruyama T."/>
            <person name="Minagawa J."/>
            <person name="Obokata J."/>
            <person name="Shigenobu S."/>
        </authorList>
    </citation>
    <scope>NUCLEOTIDE SEQUENCE [LARGE SCALE GENOMIC DNA]</scope>
</reference>